<evidence type="ECO:0000313" key="3">
    <source>
        <dbReference type="EMBL" id="PWU95985.1"/>
    </source>
</evidence>
<dbReference type="VEuPathDB" id="TriTrypDB:TcCL_NonESM01844"/>
<evidence type="ECO:0000256" key="2">
    <source>
        <dbReference type="SAM" id="SignalP"/>
    </source>
</evidence>
<organism evidence="3 4">
    <name type="scientific">Trypanosoma cruzi</name>
    <dbReference type="NCBI Taxonomy" id="5693"/>
    <lineage>
        <taxon>Eukaryota</taxon>
        <taxon>Discoba</taxon>
        <taxon>Euglenozoa</taxon>
        <taxon>Kinetoplastea</taxon>
        <taxon>Metakinetoplastina</taxon>
        <taxon>Trypanosomatida</taxon>
        <taxon>Trypanosomatidae</taxon>
        <taxon>Trypanosoma</taxon>
        <taxon>Schizotrypanum</taxon>
    </lineage>
</organism>
<accession>A0A2V2VHS6</accession>
<dbReference type="VEuPathDB" id="TriTrypDB:TcYC6_0050070"/>
<dbReference type="VEuPathDB" id="TriTrypDB:TCSYLVIO_005318"/>
<dbReference type="VEuPathDB" id="TriTrypDB:TCDM_02693"/>
<dbReference type="VEuPathDB" id="TriTrypDB:Tc_MARK_2743"/>
<evidence type="ECO:0000313" key="4">
    <source>
        <dbReference type="Proteomes" id="UP000246121"/>
    </source>
</evidence>
<dbReference type="VEuPathDB" id="TriTrypDB:TcCLB.503839.30"/>
<evidence type="ECO:0000256" key="1">
    <source>
        <dbReference type="SAM" id="MobiDB-lite"/>
    </source>
</evidence>
<feature type="region of interest" description="Disordered" evidence="1">
    <location>
        <begin position="903"/>
        <end position="991"/>
    </location>
</feature>
<dbReference type="Proteomes" id="UP000246121">
    <property type="component" value="Unassembled WGS sequence"/>
</dbReference>
<dbReference type="VEuPathDB" id="TriTrypDB:ECC02_003981"/>
<gene>
    <name evidence="3" type="ORF">C4B63_20g180</name>
</gene>
<dbReference type="VEuPathDB" id="TriTrypDB:TcBrA4_0036030"/>
<name>A0A2V2VHS6_TRYCR</name>
<dbReference type="VEuPathDB" id="TriTrypDB:C3747_120g77"/>
<sequence>MHICLFIYFTGTTHAESKFFFFFFLVFLLLRTAEERNVGGEIPDTRREGEEERGRLMLSRVIKDLYYLKRIHSVVLDEKLGRALKAKLSALDLRDGPSPGPTALRQLMECLVHFQLESSPVTVNAIALVREELPQMTGSQLSLTIAACCALGQHDVSVSAVSLLVEALPSIESAGTVQLIQSLAAAGVRHEDTWSVIAEHCVRRMDSFTGRQLYRIIECFYERKVQYPDFYVVAERHICSQPSTYISMEHLTGVIECYRGLGLPVVSLLAASSTRSAEGFDSGLVAVAPTRTRRSHRDGGSLTPAGGDGPSNHAVMATFLESALKAMKVADDPQLSDILQKCEAKHVMHAEIMEAAALRLSELHASSPNFSRTTALIRLMMRFHKKEWFVSASQPLSRLLDECAESAIPVLGHRMLLLADGALKLFPAEVQPTQFYAALVRDLKFDDVAASMNAKRLPIVAGVMISLRAYGGHALLEQHMSMMSVAAANAPLRVQVELAAMLAPLPAARKAFLSDLFQSLSSQKNWVRLLTAREAALLLEGLAQSRLPFNDLLLVVVEYTRENPGRFDTPDLVNVLLRCATLGFSDIGFYSTTATHILEKKSRTTVHDLCLLMYVFTFVLKGVIRVVQQMLPRLRVSASHTSPRDITLVLYSTVKLGIARHTEVTTPFCDRAVNIITSFKGEELASCMTSLRALRFDHEAFLSAASELLGAELSRREGTVRDKEGVPLNDTQVISITSAIVHLRRTLLRTEWHMPLQRICFGCLSTASATQTHQIAVVAAALDEAPCYPEQWDKLLQHANEVCRRFQSGTITAEVLLAIHDLIPLDGADDRKDALVSSPLFTCSQRSLADIMANTELRDRLRSKGLLALIAGVSAPFHVDEAERTLSCGVPLRESMLLHHKQMRQVAATGGSKRSKSRALKPTSIKASAKSKSARKKREKDETDTRTHTRRRVVPSGKMRAGTTTSNGDTSMDDDDGEAVGAKSSTQTKKRDGVKKHFIDFGVDSEANVEEFRI</sequence>
<keyword evidence="2" id="KW-0732">Signal</keyword>
<dbReference type="VEuPathDB" id="TriTrypDB:BCY84_01527"/>
<dbReference type="VEuPathDB" id="TriTrypDB:TcG_00052"/>
<proteinExistence type="predicted"/>
<reference evidence="3 4" key="1">
    <citation type="journal article" date="2018" name="Microb. Genom.">
        <title>Expanding an expanded genome: long-read sequencing of Trypanosoma cruzi.</title>
        <authorList>
            <person name="Berna L."/>
            <person name="Rodriguez M."/>
            <person name="Chiribao M.L."/>
            <person name="Parodi-Talice A."/>
            <person name="Pita S."/>
            <person name="Rijo G."/>
            <person name="Alvarez-Valin F."/>
            <person name="Robello C."/>
        </authorList>
    </citation>
    <scope>NUCLEOTIDE SEQUENCE [LARGE SCALE GENOMIC DNA]</scope>
    <source>
        <strain evidence="3 4">Dm28c</strain>
    </source>
</reference>
<feature type="signal peptide" evidence="2">
    <location>
        <begin position="1"/>
        <end position="35"/>
    </location>
</feature>
<protein>
    <submittedName>
        <fullName evidence="3">Uncharacterized protein</fullName>
    </submittedName>
</protein>
<dbReference type="AlphaFoldDB" id="A0A2V2VHS6"/>
<dbReference type="EMBL" id="PRFA01000020">
    <property type="protein sequence ID" value="PWU95985.1"/>
    <property type="molecule type" value="Genomic_DNA"/>
</dbReference>
<dbReference type="VEuPathDB" id="TriTrypDB:TcCLB.507089.230"/>
<dbReference type="VEuPathDB" id="TriTrypDB:C4B63_20g180"/>
<comment type="caution">
    <text evidence="3">The sequence shown here is derived from an EMBL/GenBank/DDBJ whole genome shotgun (WGS) entry which is preliminary data.</text>
</comment>
<feature type="chain" id="PRO_5044317700" evidence="2">
    <location>
        <begin position="36"/>
        <end position="1014"/>
    </location>
</feature>